<name>A0A839ILS2_9GAMM</name>
<keyword evidence="2" id="KW-1185">Reference proteome</keyword>
<dbReference type="AlphaFoldDB" id="A0A839ILS2"/>
<gene>
    <name evidence="1" type="ORF">H4O21_04680</name>
</gene>
<proteinExistence type="predicted"/>
<dbReference type="GO" id="GO:0003677">
    <property type="term" value="F:DNA binding"/>
    <property type="evidence" value="ECO:0007669"/>
    <property type="project" value="UniProtKB-KW"/>
</dbReference>
<dbReference type="Proteomes" id="UP000565262">
    <property type="component" value="Unassembled WGS sequence"/>
</dbReference>
<organism evidence="1 2">
    <name type="scientific">Oceanospirillum sediminis</name>
    <dbReference type="NCBI Taxonomy" id="2760088"/>
    <lineage>
        <taxon>Bacteria</taxon>
        <taxon>Pseudomonadati</taxon>
        <taxon>Pseudomonadota</taxon>
        <taxon>Gammaproteobacteria</taxon>
        <taxon>Oceanospirillales</taxon>
        <taxon>Oceanospirillaceae</taxon>
        <taxon>Oceanospirillum</taxon>
    </lineage>
</organism>
<evidence type="ECO:0000313" key="2">
    <source>
        <dbReference type="Proteomes" id="UP000565262"/>
    </source>
</evidence>
<accession>A0A839ILS2</accession>
<protein>
    <submittedName>
        <fullName evidence="1">DNA-binding protein</fullName>
    </submittedName>
</protein>
<keyword evidence="1" id="KW-0238">DNA-binding</keyword>
<comment type="caution">
    <text evidence="1">The sequence shown here is derived from an EMBL/GenBank/DDBJ whole genome shotgun (WGS) entry which is preliminary data.</text>
</comment>
<dbReference type="EMBL" id="JACJFM010000004">
    <property type="protein sequence ID" value="MBB1485908.1"/>
    <property type="molecule type" value="Genomic_DNA"/>
</dbReference>
<reference evidence="1 2" key="1">
    <citation type="submission" date="2020-08" db="EMBL/GenBank/DDBJ databases">
        <title>Oceanospirillum sp. nov. isolated from marine sediment.</title>
        <authorList>
            <person name="Ji X."/>
        </authorList>
    </citation>
    <scope>NUCLEOTIDE SEQUENCE [LARGE SCALE GENOMIC DNA]</scope>
    <source>
        <strain evidence="1 2">D5</strain>
    </source>
</reference>
<sequence length="50" mass="5542">MTIDKFADLVGLTAATVKSQVNRGYYPTKKVGKRTLINIVLFVDELRSGI</sequence>
<evidence type="ECO:0000313" key="1">
    <source>
        <dbReference type="EMBL" id="MBB1485908.1"/>
    </source>
</evidence>